<accession>A0A2V2YSZ7</accession>
<feature type="transmembrane region" description="Helical" evidence="1">
    <location>
        <begin position="182"/>
        <end position="203"/>
    </location>
</feature>
<evidence type="ECO:0000313" key="2">
    <source>
        <dbReference type="EMBL" id="PWW02503.1"/>
    </source>
</evidence>
<reference evidence="2 3" key="1">
    <citation type="submission" date="2018-05" db="EMBL/GenBank/DDBJ databases">
        <title>Genomic Encyclopedia of Type Strains, Phase III (KMG-III): the genomes of soil and plant-associated and newly described type strains.</title>
        <authorList>
            <person name="Whitman W."/>
        </authorList>
    </citation>
    <scope>NUCLEOTIDE SEQUENCE [LARGE SCALE GENOMIC DNA]</scope>
    <source>
        <strain evidence="2 3">CECT 5696</strain>
    </source>
</reference>
<sequence>MNTQELVLKYYKEDLSAYRLIYSKMVTTYLFLTGIPVFCIGIYFFIRNPNVSNNDLWGVACVIYFYMFTLLLDSGAKKYVRKNFHDSTKTISPLGYAIKAEQKRLLKIELKNSGYKSSENVDDLINMYDNKNEKSKLERLLPFSILVLFWLPIWNEYVGFRFSGLLREIQDKSVYTEAFNLVWRLMAIGAVLWLFVFLVVKMIRLIFLNSNNRVENLCDILKEISHELKKVGK</sequence>
<evidence type="ECO:0000256" key="1">
    <source>
        <dbReference type="SAM" id="Phobius"/>
    </source>
</evidence>
<comment type="caution">
    <text evidence="2">The sequence shown here is derived from an EMBL/GenBank/DDBJ whole genome shotgun (WGS) entry which is preliminary data.</text>
</comment>
<gene>
    <name evidence="2" type="ORF">DFQ01_109128</name>
</gene>
<proteinExistence type="predicted"/>
<feature type="transmembrane region" description="Helical" evidence="1">
    <location>
        <begin position="56"/>
        <end position="72"/>
    </location>
</feature>
<feature type="transmembrane region" description="Helical" evidence="1">
    <location>
        <begin position="21"/>
        <end position="44"/>
    </location>
</feature>
<dbReference type="AlphaFoldDB" id="A0A2V2YSZ7"/>
<keyword evidence="1" id="KW-0472">Membrane</keyword>
<name>A0A2V2YSZ7_9BACL</name>
<keyword evidence="1" id="KW-0812">Transmembrane</keyword>
<evidence type="ECO:0000313" key="3">
    <source>
        <dbReference type="Proteomes" id="UP000246635"/>
    </source>
</evidence>
<dbReference type="RefSeq" id="WP_110044536.1">
    <property type="nucleotide sequence ID" value="NZ_CP054613.1"/>
</dbReference>
<dbReference type="EMBL" id="QGTQ01000009">
    <property type="protein sequence ID" value="PWW02503.1"/>
    <property type="molecule type" value="Genomic_DNA"/>
</dbReference>
<keyword evidence="3" id="KW-1185">Reference proteome</keyword>
<organism evidence="2 3">
    <name type="scientific">Paenibacillus cellulosilyticus</name>
    <dbReference type="NCBI Taxonomy" id="375489"/>
    <lineage>
        <taxon>Bacteria</taxon>
        <taxon>Bacillati</taxon>
        <taxon>Bacillota</taxon>
        <taxon>Bacilli</taxon>
        <taxon>Bacillales</taxon>
        <taxon>Paenibacillaceae</taxon>
        <taxon>Paenibacillus</taxon>
    </lineage>
</organism>
<dbReference type="Proteomes" id="UP000246635">
    <property type="component" value="Unassembled WGS sequence"/>
</dbReference>
<protein>
    <submittedName>
        <fullName evidence="2">Uncharacterized protein</fullName>
    </submittedName>
</protein>
<keyword evidence="1" id="KW-1133">Transmembrane helix</keyword>
<feature type="transmembrane region" description="Helical" evidence="1">
    <location>
        <begin position="140"/>
        <end position="162"/>
    </location>
</feature>